<keyword evidence="3" id="KW-0614">Plasmid</keyword>
<organism evidence="3 4">
    <name type="scientific">Yersinia massiliensis</name>
    <dbReference type="NCBI Taxonomy" id="419257"/>
    <lineage>
        <taxon>Bacteria</taxon>
        <taxon>Pseudomonadati</taxon>
        <taxon>Pseudomonadota</taxon>
        <taxon>Gammaproteobacteria</taxon>
        <taxon>Enterobacterales</taxon>
        <taxon>Yersiniaceae</taxon>
        <taxon>Yersinia</taxon>
    </lineage>
</organism>
<name>A0ABM6V0M0_9GAMM</name>
<keyword evidence="1" id="KW-0175">Coiled coil</keyword>
<dbReference type="RefSeq" id="WP_108088369.1">
    <property type="nucleotide sequence ID" value="NZ_CP028489.1"/>
</dbReference>
<evidence type="ECO:0000313" key="4">
    <source>
        <dbReference type="Proteomes" id="UP000240908"/>
    </source>
</evidence>
<keyword evidence="2" id="KW-0472">Membrane</keyword>
<feature type="coiled-coil region" evidence="1">
    <location>
        <begin position="182"/>
        <end position="209"/>
    </location>
</feature>
<evidence type="ECO:0008006" key="5">
    <source>
        <dbReference type="Google" id="ProtNLM"/>
    </source>
</evidence>
<proteinExistence type="predicted"/>
<feature type="transmembrane region" description="Helical" evidence="2">
    <location>
        <begin position="6"/>
        <end position="27"/>
    </location>
</feature>
<gene>
    <name evidence="3" type="ORF">DA391_23890</name>
</gene>
<dbReference type="Proteomes" id="UP000240908">
    <property type="component" value="Plasmid unnamed2"/>
</dbReference>
<feature type="transmembrane region" description="Helical" evidence="2">
    <location>
        <begin position="77"/>
        <end position="98"/>
    </location>
</feature>
<accession>A0ABM6V0M0</accession>
<evidence type="ECO:0000256" key="2">
    <source>
        <dbReference type="SAM" id="Phobius"/>
    </source>
</evidence>
<dbReference type="EMBL" id="CP028489">
    <property type="protein sequence ID" value="AVX40719.1"/>
    <property type="molecule type" value="Genomic_DNA"/>
</dbReference>
<reference evidence="4" key="1">
    <citation type="journal article" date="2018" name="Genome Announc.">
        <title>First complete genome sequence of Yersinia massiliensis.</title>
        <authorList>
            <person name="Thomas M.C."/>
            <person name="Arling V."/>
            <person name="Goji N."/>
            <person name="Janzen T.W."/>
            <person name="Duceppe M.-O."/>
            <person name="Mathews A."/>
            <person name="Carrillo C."/>
            <person name="Amoako K."/>
        </authorList>
    </citation>
    <scope>NUCLEOTIDE SEQUENCE [LARGE SCALE GENOMIC DNA]</scope>
    <source>
        <strain evidence="4">GTA</strain>
        <plasmid evidence="4">unnamed2</plasmid>
    </source>
</reference>
<geneLocation type="plasmid" evidence="3 4">
    <name>unnamed2</name>
</geneLocation>
<protein>
    <recommendedName>
        <fullName evidence="5">Nematode cuticle collagen N-terminal domain-containing protein</fullName>
    </recommendedName>
</protein>
<sequence length="210" mass="24420">MSMVTGFIVITFLASMLILISIFFALWPEKERECTEDKINKMLKRIDEHSFSRWLLNSKVGFIIDPRRKIKPLYKRILNVFSIIVMCVSISMSTYYYFSIKEFLEVKDTSDINVSVLRSLSVKCTKASDALTNVPSYEYYNKLFECQINDIKEIVLRLTLAQLVFEKTSCGLQSKKTQVSCNVDIEKRLEQLEGEGRNLRLRLNNDANQN</sequence>
<evidence type="ECO:0000256" key="1">
    <source>
        <dbReference type="SAM" id="Coils"/>
    </source>
</evidence>
<keyword evidence="2" id="KW-1133">Transmembrane helix</keyword>
<keyword evidence="2" id="KW-0812">Transmembrane</keyword>
<keyword evidence="4" id="KW-1185">Reference proteome</keyword>
<evidence type="ECO:0000313" key="3">
    <source>
        <dbReference type="EMBL" id="AVX40719.1"/>
    </source>
</evidence>